<keyword evidence="3" id="KW-0677">Repeat</keyword>
<feature type="region of interest" description="Disordered" evidence="6">
    <location>
        <begin position="499"/>
        <end position="560"/>
    </location>
</feature>
<dbReference type="GO" id="GO:0051295">
    <property type="term" value="P:establishment of meiotic spindle localization"/>
    <property type="evidence" value="ECO:0007669"/>
    <property type="project" value="TreeGrafter"/>
</dbReference>
<dbReference type="SMART" id="SM00015">
    <property type="entry name" value="IQ"/>
    <property type="match status" value="12"/>
</dbReference>
<dbReference type="GO" id="GO:0005516">
    <property type="term" value="F:calmodulin binding"/>
    <property type="evidence" value="ECO:0007669"/>
    <property type="project" value="UniProtKB-KW"/>
</dbReference>
<comment type="subcellular location">
    <subcellularLocation>
        <location evidence="1">Cytoplasm</location>
    </subcellularLocation>
</comment>
<dbReference type="PANTHER" id="PTHR22706">
    <property type="entry name" value="ASSEMBLY FACTOR FOR SPINDLE MICROTUBULES"/>
    <property type="match status" value="1"/>
</dbReference>
<dbReference type="InterPro" id="IPR051185">
    <property type="entry name" value="ASPM"/>
</dbReference>
<dbReference type="PROSITE" id="PS50096">
    <property type="entry name" value="IQ"/>
    <property type="match status" value="9"/>
</dbReference>
<comment type="caution">
    <text evidence="7">The sequence shown here is derived from an EMBL/GenBank/DDBJ whole genome shotgun (WGS) entry which is preliminary data.</text>
</comment>
<dbReference type="AlphaFoldDB" id="A0A1V9Z4D4"/>
<dbReference type="Gene3D" id="1.20.5.190">
    <property type="match status" value="4"/>
</dbReference>
<protein>
    <recommendedName>
        <fullName evidence="9">Myosin-like protein</fullName>
    </recommendedName>
</protein>
<dbReference type="Proteomes" id="UP000243579">
    <property type="component" value="Unassembled WGS sequence"/>
</dbReference>
<dbReference type="GO" id="GO:0000278">
    <property type="term" value="P:mitotic cell cycle"/>
    <property type="evidence" value="ECO:0007669"/>
    <property type="project" value="TreeGrafter"/>
</dbReference>
<dbReference type="InterPro" id="IPR000048">
    <property type="entry name" value="IQ_motif_EF-hand-BS"/>
</dbReference>
<dbReference type="STRING" id="1202772.A0A1V9Z4D4"/>
<feature type="coiled-coil region" evidence="5">
    <location>
        <begin position="570"/>
        <end position="644"/>
    </location>
</feature>
<evidence type="ECO:0000256" key="4">
    <source>
        <dbReference type="ARBA" id="ARBA00022860"/>
    </source>
</evidence>
<evidence type="ECO:0000256" key="3">
    <source>
        <dbReference type="ARBA" id="ARBA00022737"/>
    </source>
</evidence>
<evidence type="ECO:0000256" key="5">
    <source>
        <dbReference type="SAM" id="Coils"/>
    </source>
</evidence>
<dbReference type="Pfam" id="PF00612">
    <property type="entry name" value="IQ"/>
    <property type="match status" value="5"/>
</dbReference>
<dbReference type="SUPFAM" id="SSF52540">
    <property type="entry name" value="P-loop containing nucleoside triphosphate hydrolases"/>
    <property type="match status" value="2"/>
</dbReference>
<evidence type="ECO:0000256" key="2">
    <source>
        <dbReference type="ARBA" id="ARBA00022490"/>
    </source>
</evidence>
<feature type="region of interest" description="Disordered" evidence="6">
    <location>
        <begin position="1"/>
        <end position="23"/>
    </location>
</feature>
<evidence type="ECO:0000313" key="7">
    <source>
        <dbReference type="EMBL" id="OQR92849.1"/>
    </source>
</evidence>
<dbReference type="InterPro" id="IPR027417">
    <property type="entry name" value="P-loop_NTPase"/>
</dbReference>
<feature type="coiled-coil region" evidence="5">
    <location>
        <begin position="211"/>
        <end position="266"/>
    </location>
</feature>
<dbReference type="GO" id="GO:0005737">
    <property type="term" value="C:cytoplasm"/>
    <property type="evidence" value="ECO:0007669"/>
    <property type="project" value="UniProtKB-SubCell"/>
</dbReference>
<evidence type="ECO:0000256" key="6">
    <source>
        <dbReference type="SAM" id="MobiDB-lite"/>
    </source>
</evidence>
<dbReference type="GO" id="GO:0007051">
    <property type="term" value="P:spindle organization"/>
    <property type="evidence" value="ECO:0007669"/>
    <property type="project" value="TreeGrafter"/>
</dbReference>
<keyword evidence="2" id="KW-0963">Cytoplasm</keyword>
<evidence type="ECO:0000313" key="8">
    <source>
        <dbReference type="Proteomes" id="UP000243579"/>
    </source>
</evidence>
<organism evidence="7 8">
    <name type="scientific">Achlya hypogyna</name>
    <name type="common">Oomycete</name>
    <name type="synonym">Protoachlya hypogyna</name>
    <dbReference type="NCBI Taxonomy" id="1202772"/>
    <lineage>
        <taxon>Eukaryota</taxon>
        <taxon>Sar</taxon>
        <taxon>Stramenopiles</taxon>
        <taxon>Oomycota</taxon>
        <taxon>Saprolegniomycetes</taxon>
        <taxon>Saprolegniales</taxon>
        <taxon>Achlyaceae</taxon>
        <taxon>Achlya</taxon>
    </lineage>
</organism>
<gene>
    <name evidence="7" type="ORF">ACHHYP_03154</name>
</gene>
<evidence type="ECO:0008006" key="9">
    <source>
        <dbReference type="Google" id="ProtNLM"/>
    </source>
</evidence>
<keyword evidence="5" id="KW-0175">Coiled coil</keyword>
<name>A0A1V9Z4D4_ACHHY</name>
<reference evidence="7 8" key="1">
    <citation type="journal article" date="2014" name="Genome Biol. Evol.">
        <title>The secreted proteins of Achlya hypogyna and Thraustotheca clavata identify the ancestral oomycete secretome and reveal gene acquisitions by horizontal gene transfer.</title>
        <authorList>
            <person name="Misner I."/>
            <person name="Blouin N."/>
            <person name="Leonard G."/>
            <person name="Richards T.A."/>
            <person name="Lane C.E."/>
        </authorList>
    </citation>
    <scope>NUCLEOTIDE SEQUENCE [LARGE SCALE GENOMIC DNA]</scope>
    <source>
        <strain evidence="7 8">ATCC 48635</strain>
    </source>
</reference>
<dbReference type="EMBL" id="JNBR01000438">
    <property type="protein sequence ID" value="OQR92849.1"/>
    <property type="molecule type" value="Genomic_DNA"/>
</dbReference>
<proteinExistence type="predicted"/>
<evidence type="ECO:0000256" key="1">
    <source>
        <dbReference type="ARBA" id="ARBA00004496"/>
    </source>
</evidence>
<accession>A0A1V9Z4D4</accession>
<dbReference type="PANTHER" id="PTHR22706:SF1">
    <property type="entry name" value="ASSEMBLY FACTOR FOR SPINDLE MICROTUBULES"/>
    <property type="match status" value="1"/>
</dbReference>
<sequence>MLSRRNSHALPTAPLPGTHTRRNSIMAAAVVTPPRGKKRASIVSTGDGTTLPLLDTHAPRAETAPMGSAHTNAWPSPRHDVDEAHKGGILSLEKSLELLDKILVDGAVAPVLRPSAPSTVALAAPPLTMSRKDLPAPSPTRRGSSYITVTNPQREDLYDTINMLKQELANERTARRQEARGGDSAALSGCHEAGDDYFTALGRNAELHVRAKKLESVANAMKQDLEASKTDQKRALDTVNLREEKLRNLIKKNKCLMTEYEVLKDQYVETKVKSVEVYRTMQLEQKKMELAQHEMIQEKLHLQHEVTVVRAELKELQKTSNAEKVALQSALTEAQTERDRLVLCLAETRHHFKQWKDRENKLVAAARLETREQSQAETAIRVGRCHDEIRLLRDKVAQLEQTNQLLRKEPSLSPLELAHRKQQLHADMTSQHADLIALGSRVKELEQMLALAKTQQEHQGGMLTAAQEAVSQILHAREVHALEQLTYTSANSVPRTLKQANEAPVEEPTSPSECSVVPVEKPRAPPATAPSPRVQTQRRKGTYKEVSTKARPAPPSFSPLSQQLETNLTVASWKHEVRQLTDQVDEYKGMVVTLTHEIEKLKIERKRLSTQKESDTERKYELLLQNARQQLAASQANEARLEMLIASAKFDRETSSARVIQKHLRVRMAQATLKAKLRATRAIQAAFKGYAQRKTTDLTKTSIAVERDVLQAADLPVESDDDADVYVKILESPPCVKVQVWCDGVAHVKYLPVRVLDKYVGHGVALAYRDPERLKKVLAALVSLVPNADDGVQIAIRERPLTRGQPVEHVEAITKIQSRAKGFLARKSLIATLENQIGAVRLIQAYARRYVAQRRYRMQLEALAQIQAVARGFAARRSVRAQKIAAIAIQAQAKAMLTRLTYVKKQQSIVVLQAQAKGFIARKDLERKRSAAICIQSKTKSHLKKKEYQEGLARSRAAKTIQARTKGYLTRKSINTKHEAVQTIQSRVRGHLTRKAVRTKHASAVCIQARSRAYLASKAYSSTLLAVCKIQAGVKGFQSRQLLSFRPRPLHPTFMDDAQDEYRCTLVFMDEPVDFRIRCIEAPPCVKIEALFDGMVYSAFVTLQRVNRFVGCGVCIPVHS</sequence>
<keyword evidence="4" id="KW-0112">Calmodulin-binding</keyword>
<dbReference type="OrthoDB" id="2148418at2759"/>
<dbReference type="GO" id="GO:0000922">
    <property type="term" value="C:spindle pole"/>
    <property type="evidence" value="ECO:0007669"/>
    <property type="project" value="TreeGrafter"/>
</dbReference>
<keyword evidence="8" id="KW-1185">Reference proteome</keyword>